<dbReference type="RefSeq" id="WP_204633421.1">
    <property type="nucleotide sequence ID" value="NZ_BSOC01000001.1"/>
</dbReference>
<protein>
    <submittedName>
        <fullName evidence="1">Uncharacterized protein</fullName>
    </submittedName>
</protein>
<gene>
    <name evidence="1" type="ORF">ISS99_20300</name>
</gene>
<accession>A0ABS2KL38</accession>
<organism evidence="1 2">
    <name type="scientific">Dyella mobilis</name>
    <dbReference type="NCBI Taxonomy" id="1849582"/>
    <lineage>
        <taxon>Bacteria</taxon>
        <taxon>Pseudomonadati</taxon>
        <taxon>Pseudomonadota</taxon>
        <taxon>Gammaproteobacteria</taxon>
        <taxon>Lysobacterales</taxon>
        <taxon>Rhodanobacteraceae</taxon>
        <taxon>Dyella</taxon>
    </lineage>
</organism>
<dbReference type="EMBL" id="JADIKF010000040">
    <property type="protein sequence ID" value="MBM7131874.1"/>
    <property type="molecule type" value="Genomic_DNA"/>
</dbReference>
<keyword evidence="2" id="KW-1185">Reference proteome</keyword>
<evidence type="ECO:0000313" key="2">
    <source>
        <dbReference type="Proteomes" id="UP001430193"/>
    </source>
</evidence>
<comment type="caution">
    <text evidence="1">The sequence shown here is derived from an EMBL/GenBank/DDBJ whole genome shotgun (WGS) entry which is preliminary data.</text>
</comment>
<dbReference type="Proteomes" id="UP001430193">
    <property type="component" value="Unassembled WGS sequence"/>
</dbReference>
<evidence type="ECO:0000313" key="1">
    <source>
        <dbReference type="EMBL" id="MBM7131874.1"/>
    </source>
</evidence>
<proteinExistence type="predicted"/>
<reference evidence="1" key="1">
    <citation type="submission" date="2020-10" db="EMBL/GenBank/DDBJ databases">
        <title>Phylogeny of dyella-like bacteria.</title>
        <authorList>
            <person name="Fu J."/>
        </authorList>
    </citation>
    <scope>NUCLEOTIDE SEQUENCE</scope>
    <source>
        <strain evidence="1">DHON07</strain>
    </source>
</reference>
<sequence>MQNKYKWMIAEASTSIKSISAAIKENPFNKSSLSGFYLEDKPSNFKIRAKFIKKVVEREIIEDPFGSITEQVIESYEIITFTIEQIKKGFFIICLINPSRGVAGLINNLCSALNSPIYISNIDIDPTLTLRAISTQYNTKIVRKIVSSVAINNKTVGKFELTATEENHLDDKALLKSYPHKVESLKAKLFLKSVLSTIMITRNGSATIIGDGKEEIINNIEKFYSSCGIRSLTAK</sequence>
<name>A0ABS2KL38_9GAMM</name>